<keyword evidence="6" id="KW-0479">Metal-binding</keyword>
<dbReference type="GO" id="GO:0016891">
    <property type="term" value="F:RNA endonuclease activity producing 5'-phosphomonoesters, hydrolytic mechanism"/>
    <property type="evidence" value="ECO:0007669"/>
    <property type="project" value="TreeGrafter"/>
</dbReference>
<dbReference type="PANTHER" id="PTHR28511:SF1">
    <property type="entry name" value="ENDONUCLEASE V"/>
    <property type="match status" value="1"/>
</dbReference>
<comment type="catalytic activity">
    <reaction evidence="6">
        <text>Endonucleolytic cleavage at apurinic or apyrimidinic sites to products with a 5'-phosphate.</text>
        <dbReference type="EC" id="3.1.21.7"/>
    </reaction>
</comment>
<evidence type="ECO:0000256" key="2">
    <source>
        <dbReference type="ARBA" id="ARBA00022490"/>
    </source>
</evidence>
<evidence type="ECO:0000313" key="8">
    <source>
        <dbReference type="Proteomes" id="UP000748308"/>
    </source>
</evidence>
<sequence>MEPRLEHRWDLTPAEAFALQRELAALVRPIGDPPPLPCLVAGCDAAGGGRGSRLGDEIVAGVVVLRIPGFEIVDCAHAAAQARFPYIPGLLGFREGPAYLEAFARLRARPDLLLCDGQGIAHPRGLGLAAHLGVLFDLPSAGVAKSRLIGEHRDPGAQRGCSARLVHQGRCVGRVVRTRTGVRPLFVSPGHRLTVEAAARVVLSLATRFRLPEPTRLADRWVARLRRDPCSRP</sequence>
<evidence type="ECO:0000256" key="3">
    <source>
        <dbReference type="ARBA" id="ARBA00022722"/>
    </source>
</evidence>
<dbReference type="HAMAP" id="MF_00801">
    <property type="entry name" value="Endonuclease_5"/>
    <property type="match status" value="1"/>
</dbReference>
<proteinExistence type="inferred from homology"/>
<dbReference type="AlphaFoldDB" id="A0A937X6G7"/>
<dbReference type="CDD" id="cd06559">
    <property type="entry name" value="Endonuclease_V"/>
    <property type="match status" value="1"/>
</dbReference>
<dbReference type="InterPro" id="IPR007581">
    <property type="entry name" value="Endonuclease-V"/>
</dbReference>
<dbReference type="EMBL" id="VGIY01000021">
    <property type="protein sequence ID" value="MBM3316551.1"/>
    <property type="molecule type" value="Genomic_DNA"/>
</dbReference>
<keyword evidence="4 6" id="KW-0255">Endonuclease</keyword>
<dbReference type="Pfam" id="PF04493">
    <property type="entry name" value="Endonuclease_5"/>
    <property type="match status" value="1"/>
</dbReference>
<comment type="subcellular location">
    <subcellularLocation>
        <location evidence="1 6">Cytoplasm</location>
    </subcellularLocation>
</comment>
<keyword evidence="6" id="KW-0234">DNA repair</keyword>
<feature type="binding site" evidence="6">
    <location>
        <position position="44"/>
    </location>
    <ligand>
        <name>Mg(2+)</name>
        <dbReference type="ChEBI" id="CHEBI:18420"/>
    </ligand>
</feature>
<reference evidence="7" key="1">
    <citation type="submission" date="2019-03" db="EMBL/GenBank/DDBJ databases">
        <title>Lake Tanganyika Metagenome-Assembled Genomes (MAGs).</title>
        <authorList>
            <person name="Tran P."/>
        </authorList>
    </citation>
    <scope>NUCLEOTIDE SEQUENCE</scope>
    <source>
        <strain evidence="7">M_DeepCast_400m_m2_100</strain>
    </source>
</reference>
<dbReference type="GO" id="GO:0043737">
    <property type="term" value="F:deoxyribonuclease V activity"/>
    <property type="evidence" value="ECO:0007669"/>
    <property type="project" value="UniProtKB-UniRule"/>
</dbReference>
<comment type="caution">
    <text evidence="7">The sequence shown here is derived from an EMBL/GenBank/DDBJ whole genome shotgun (WGS) entry which is preliminary data.</text>
</comment>
<feature type="site" description="Interaction with target DNA" evidence="6">
    <location>
        <position position="86"/>
    </location>
</feature>
<evidence type="ECO:0000256" key="4">
    <source>
        <dbReference type="ARBA" id="ARBA00022759"/>
    </source>
</evidence>
<evidence type="ECO:0000256" key="1">
    <source>
        <dbReference type="ARBA" id="ARBA00004496"/>
    </source>
</evidence>
<dbReference type="EC" id="3.1.21.7" evidence="6"/>
<keyword evidence="6" id="KW-0460">Magnesium</keyword>
<keyword evidence="5 6" id="KW-0378">Hydrolase</keyword>
<organism evidence="7 8">
    <name type="scientific">Eiseniibacteriota bacterium</name>
    <dbReference type="NCBI Taxonomy" id="2212470"/>
    <lineage>
        <taxon>Bacteria</taxon>
        <taxon>Candidatus Eiseniibacteriota</taxon>
    </lineage>
</organism>
<dbReference type="Gene3D" id="3.30.2170.10">
    <property type="entry name" value="archaeoglobus fulgidus dsm 4304 superfamily"/>
    <property type="match status" value="1"/>
</dbReference>
<evidence type="ECO:0000256" key="6">
    <source>
        <dbReference type="HAMAP-Rule" id="MF_00801"/>
    </source>
</evidence>
<dbReference type="PANTHER" id="PTHR28511">
    <property type="entry name" value="ENDONUCLEASE V"/>
    <property type="match status" value="1"/>
</dbReference>
<dbReference type="GO" id="GO:0005737">
    <property type="term" value="C:cytoplasm"/>
    <property type="evidence" value="ECO:0007669"/>
    <property type="project" value="UniProtKB-SubCell"/>
</dbReference>
<keyword evidence="6" id="KW-0227">DNA damage</keyword>
<comment type="similarity">
    <text evidence="6">Belongs to the endonuclease V family.</text>
</comment>
<protein>
    <recommendedName>
        <fullName evidence="6">Endonuclease V</fullName>
        <ecNumber evidence="6">3.1.21.7</ecNumber>
    </recommendedName>
    <alternativeName>
        <fullName evidence="6">Deoxyinosine 3'endonuclease</fullName>
    </alternativeName>
    <alternativeName>
        <fullName evidence="6">Deoxyribonuclease V</fullName>
        <shortName evidence="6">DNase V</shortName>
    </alternativeName>
</protein>
<comment type="cofactor">
    <cofactor evidence="6">
        <name>Mg(2+)</name>
        <dbReference type="ChEBI" id="CHEBI:18420"/>
    </cofactor>
</comment>
<accession>A0A937X6G7</accession>
<keyword evidence="3 6" id="KW-0540">Nuclease</keyword>
<keyword evidence="2 6" id="KW-0963">Cytoplasm</keyword>
<dbReference type="GO" id="GO:0003727">
    <property type="term" value="F:single-stranded RNA binding"/>
    <property type="evidence" value="ECO:0007669"/>
    <property type="project" value="TreeGrafter"/>
</dbReference>
<evidence type="ECO:0000313" key="7">
    <source>
        <dbReference type="EMBL" id="MBM3316551.1"/>
    </source>
</evidence>
<feature type="binding site" evidence="6">
    <location>
        <position position="116"/>
    </location>
    <ligand>
        <name>Mg(2+)</name>
        <dbReference type="ChEBI" id="CHEBI:18420"/>
    </ligand>
</feature>
<name>A0A937X6G7_UNCEI</name>
<dbReference type="GO" id="GO:0000287">
    <property type="term" value="F:magnesium ion binding"/>
    <property type="evidence" value="ECO:0007669"/>
    <property type="project" value="UniProtKB-UniRule"/>
</dbReference>
<dbReference type="GO" id="GO:0006281">
    <property type="term" value="P:DNA repair"/>
    <property type="evidence" value="ECO:0007669"/>
    <property type="project" value="UniProtKB-UniRule"/>
</dbReference>
<comment type="function">
    <text evidence="6">DNA repair enzyme involved in the repair of deaminated bases. Selectively cleaves double-stranded DNA at the second phosphodiester bond 3' to a deoxyinosine leaving behind the intact lesion on the nicked DNA.</text>
</comment>
<dbReference type="Proteomes" id="UP000748308">
    <property type="component" value="Unassembled WGS sequence"/>
</dbReference>
<evidence type="ECO:0000256" key="5">
    <source>
        <dbReference type="ARBA" id="ARBA00022801"/>
    </source>
</evidence>
<gene>
    <name evidence="6" type="primary">nfi</name>
    <name evidence="7" type="ORF">FJY75_01735</name>
</gene>